<dbReference type="Gramene" id="TVU41234">
    <property type="protein sequence ID" value="TVU41234"/>
    <property type="gene ID" value="EJB05_14735"/>
</dbReference>
<accession>A0A5J9W136</accession>
<dbReference type="Proteomes" id="UP000324897">
    <property type="component" value="Chromosome 4"/>
</dbReference>
<name>A0A5J9W136_9POAL</name>
<dbReference type="EMBL" id="RWGY01000007">
    <property type="protein sequence ID" value="TVU41234.1"/>
    <property type="molecule type" value="Genomic_DNA"/>
</dbReference>
<feature type="non-terminal residue" evidence="1">
    <location>
        <position position="1"/>
    </location>
</feature>
<proteinExistence type="predicted"/>
<sequence length="60" mass="6827">MAMDWKLSWWPITGWRVLGRHRSLLSWVGKSKLPEDSLLGASTVPSARHRVLLLPDLSMS</sequence>
<gene>
    <name evidence="1" type="ORF">EJB05_14735</name>
</gene>
<organism evidence="1 2">
    <name type="scientific">Eragrostis curvula</name>
    <name type="common">weeping love grass</name>
    <dbReference type="NCBI Taxonomy" id="38414"/>
    <lineage>
        <taxon>Eukaryota</taxon>
        <taxon>Viridiplantae</taxon>
        <taxon>Streptophyta</taxon>
        <taxon>Embryophyta</taxon>
        <taxon>Tracheophyta</taxon>
        <taxon>Spermatophyta</taxon>
        <taxon>Magnoliopsida</taxon>
        <taxon>Liliopsida</taxon>
        <taxon>Poales</taxon>
        <taxon>Poaceae</taxon>
        <taxon>PACMAD clade</taxon>
        <taxon>Chloridoideae</taxon>
        <taxon>Eragrostideae</taxon>
        <taxon>Eragrostidinae</taxon>
        <taxon>Eragrostis</taxon>
    </lineage>
</organism>
<evidence type="ECO:0000313" key="1">
    <source>
        <dbReference type="EMBL" id="TVU41234.1"/>
    </source>
</evidence>
<reference evidence="1 2" key="1">
    <citation type="journal article" date="2019" name="Sci. Rep.">
        <title>A high-quality genome of Eragrostis curvula grass provides insights into Poaceae evolution and supports new strategies to enhance forage quality.</title>
        <authorList>
            <person name="Carballo J."/>
            <person name="Santos B.A.C.M."/>
            <person name="Zappacosta D."/>
            <person name="Garbus I."/>
            <person name="Selva J.P."/>
            <person name="Gallo C.A."/>
            <person name="Diaz A."/>
            <person name="Albertini E."/>
            <person name="Caccamo M."/>
            <person name="Echenique V."/>
        </authorList>
    </citation>
    <scope>NUCLEOTIDE SEQUENCE [LARGE SCALE GENOMIC DNA]</scope>
    <source>
        <strain evidence="2">cv. Victoria</strain>
        <tissue evidence="1">Leaf</tissue>
    </source>
</reference>
<protein>
    <submittedName>
        <fullName evidence="1">Uncharacterized protein</fullName>
    </submittedName>
</protein>
<evidence type="ECO:0000313" key="2">
    <source>
        <dbReference type="Proteomes" id="UP000324897"/>
    </source>
</evidence>
<comment type="caution">
    <text evidence="1">The sequence shown here is derived from an EMBL/GenBank/DDBJ whole genome shotgun (WGS) entry which is preliminary data.</text>
</comment>
<dbReference type="AlphaFoldDB" id="A0A5J9W136"/>
<keyword evidence="2" id="KW-1185">Reference proteome</keyword>